<dbReference type="GO" id="GO:0016874">
    <property type="term" value="F:ligase activity"/>
    <property type="evidence" value="ECO:0007669"/>
    <property type="project" value="UniProtKB-KW"/>
</dbReference>
<dbReference type="PANTHER" id="PTHR36039">
    <property type="match status" value="1"/>
</dbReference>
<protein>
    <submittedName>
        <fullName evidence="1">2'-5' RNA ligase superfamily protein</fullName>
    </submittedName>
</protein>
<organism evidence="1 2">
    <name type="scientific">Planomicrobium soli</name>
    <dbReference type="NCBI Taxonomy" id="1176648"/>
    <lineage>
        <taxon>Bacteria</taxon>
        <taxon>Bacillati</taxon>
        <taxon>Bacillota</taxon>
        <taxon>Bacilli</taxon>
        <taxon>Bacillales</taxon>
        <taxon>Caryophanaceae</taxon>
        <taxon>Planomicrobium</taxon>
    </lineage>
</organism>
<evidence type="ECO:0000313" key="1">
    <source>
        <dbReference type="EMBL" id="PSL26486.1"/>
    </source>
</evidence>
<comment type="caution">
    <text evidence="1">The sequence shown here is derived from an EMBL/GenBank/DDBJ whole genome shotgun (WGS) entry which is preliminary data.</text>
</comment>
<dbReference type="Gene3D" id="3.90.1140.10">
    <property type="entry name" value="Cyclic phosphodiesterase"/>
    <property type="match status" value="1"/>
</dbReference>
<dbReference type="OrthoDB" id="463286at2"/>
<dbReference type="Pfam" id="PF13563">
    <property type="entry name" value="2_5_RNA_ligase2"/>
    <property type="match status" value="1"/>
</dbReference>
<keyword evidence="2" id="KW-1185">Reference proteome</keyword>
<reference evidence="1 2" key="1">
    <citation type="submission" date="2018-03" db="EMBL/GenBank/DDBJ databases">
        <title>Genomic Encyclopedia of Type Strains, Phase III (KMG-III): the genomes of soil and plant-associated and newly described type strains.</title>
        <authorList>
            <person name="Whitman W."/>
        </authorList>
    </citation>
    <scope>NUCLEOTIDE SEQUENCE [LARGE SCALE GENOMIC DNA]</scope>
    <source>
        <strain evidence="1 2">CGMCC 1.12259</strain>
    </source>
</reference>
<keyword evidence="1" id="KW-0436">Ligase</keyword>
<dbReference type="EMBL" id="PYAT01000019">
    <property type="protein sequence ID" value="PSL26486.1"/>
    <property type="molecule type" value="Genomic_DNA"/>
</dbReference>
<dbReference type="Proteomes" id="UP000242682">
    <property type="component" value="Unassembled WGS sequence"/>
</dbReference>
<dbReference type="PANTHER" id="PTHR36039:SF2">
    <property type="entry name" value="RNA LIGASE_CYCLIC NUCLEOTIDE PHOSPHODIESTERASE FAMILY PROTEIN"/>
    <property type="match status" value="1"/>
</dbReference>
<dbReference type="SUPFAM" id="SSF55144">
    <property type="entry name" value="LigT-like"/>
    <property type="match status" value="1"/>
</dbReference>
<sequence>MQVIVLRFDYASSTKVETMQEQGKVASLKNETSLPPHITLQTFSQTEPLALKKAVEPWAELIKQLPLSFSSLGFFKQQGTFYLAPVITHDLADLHRSLNLATREFTGQNTLYLQDNWVPHVTVMNNVAAPFWGPLFARLALEFEPFTGTATAIECWSIIQGRAQTEWSVFLSE</sequence>
<evidence type="ECO:0000313" key="2">
    <source>
        <dbReference type="Proteomes" id="UP000242682"/>
    </source>
</evidence>
<dbReference type="InterPro" id="IPR009097">
    <property type="entry name" value="Cyclic_Pdiesterase"/>
</dbReference>
<name>A0A2P8FXP0_9BACL</name>
<dbReference type="RefSeq" id="WP_106534732.1">
    <property type="nucleotide sequence ID" value="NZ_PYAT01000019.1"/>
</dbReference>
<dbReference type="AlphaFoldDB" id="A0A2P8FXP0"/>
<gene>
    <name evidence="1" type="ORF">B0H99_11921</name>
</gene>
<proteinExistence type="predicted"/>
<accession>A0A2P8FXP0</accession>